<dbReference type="Proteomes" id="UP000809137">
    <property type="component" value="Unassembled WGS sequence"/>
</dbReference>
<dbReference type="InterPro" id="IPR044668">
    <property type="entry name" value="PuuD-like"/>
</dbReference>
<comment type="caution">
    <text evidence="1">The sequence shown here is derived from an EMBL/GenBank/DDBJ whole genome shotgun (WGS) entry which is preliminary data.</text>
</comment>
<dbReference type="Pfam" id="PF07722">
    <property type="entry name" value="Peptidase_C26"/>
    <property type="match status" value="1"/>
</dbReference>
<evidence type="ECO:0000313" key="2">
    <source>
        <dbReference type="Proteomes" id="UP000809137"/>
    </source>
</evidence>
<dbReference type="PROSITE" id="PS51273">
    <property type="entry name" value="GATASE_TYPE_1"/>
    <property type="match status" value="1"/>
</dbReference>
<name>A0ABS1Z603_9GAMM</name>
<sequence>MMTDAVKPLIGIVMCQNMAGPHPAQTLHNKYPDAVVAAGGVPLPLPHQLLQAPKLLAQSMALLDGLLLPGSPSNIEPWHYGEAGSEAHSDPGRDRLAFAAITWATSRQMPLLGICRGLQELVVANGGALYRQLHQVDGFQDHREDPARPLSQQYAAAHLVTPEPGGLLSQLPDCQAPFAVNSLHAQGVRTPGPQLRIEARAADGVIEAVSLRHHPFALAVQWHPEWQSEQNPVSRQLFAAFIQAASDYHRARP</sequence>
<reference evidence="1 2" key="1">
    <citation type="submission" date="2021-01" db="EMBL/GenBank/DDBJ databases">
        <title>Complete genome sequence of Pantoea eucrina OB49, a heavy metal tolerant bacterium with PGPR potential isolated from wheat in Algeria.</title>
        <authorList>
            <person name="Lekired A."/>
            <person name="Ouzari I.H."/>
        </authorList>
    </citation>
    <scope>NUCLEOTIDE SEQUENCE [LARGE SCALE GENOMIC DNA]</scope>
    <source>
        <strain evidence="1 2">OB49</strain>
    </source>
</reference>
<gene>
    <name evidence="1" type="primary">puuD</name>
    <name evidence="1" type="ORF">JJB79_10095</name>
</gene>
<evidence type="ECO:0000313" key="1">
    <source>
        <dbReference type="EMBL" id="MBM0747763.1"/>
    </source>
</evidence>
<keyword evidence="2" id="KW-1185">Reference proteome</keyword>
<dbReference type="CDD" id="cd01745">
    <property type="entry name" value="GATase1_2"/>
    <property type="match status" value="1"/>
</dbReference>
<accession>A0ABS1Z603</accession>
<organism evidence="1 2">
    <name type="scientific">Pantoea eucrina</name>
    <dbReference type="NCBI Taxonomy" id="472693"/>
    <lineage>
        <taxon>Bacteria</taxon>
        <taxon>Pseudomonadati</taxon>
        <taxon>Pseudomonadota</taxon>
        <taxon>Gammaproteobacteria</taxon>
        <taxon>Enterobacterales</taxon>
        <taxon>Erwiniaceae</taxon>
        <taxon>Pantoea</taxon>
    </lineage>
</organism>
<keyword evidence="1" id="KW-0378">Hydrolase</keyword>
<dbReference type="InterPro" id="IPR011697">
    <property type="entry name" value="Peptidase_C26"/>
</dbReference>
<dbReference type="SUPFAM" id="SSF52317">
    <property type="entry name" value="Class I glutamine amidotransferase-like"/>
    <property type="match status" value="1"/>
</dbReference>
<proteinExistence type="predicted"/>
<dbReference type="GO" id="GO:0033969">
    <property type="term" value="F:gamma-glutamyl-gamma-aminobutyrate hydrolase activity"/>
    <property type="evidence" value="ECO:0007669"/>
    <property type="project" value="UniProtKB-EC"/>
</dbReference>
<dbReference type="Gene3D" id="3.40.50.880">
    <property type="match status" value="1"/>
</dbReference>
<protein>
    <submittedName>
        <fullName evidence="1">Gamma-glutamyl-gamma-aminobutyrate hydrolase</fullName>
        <ecNumber evidence="1">3.5.1.94</ecNumber>
    </submittedName>
</protein>
<dbReference type="InterPro" id="IPR029062">
    <property type="entry name" value="Class_I_gatase-like"/>
</dbReference>
<dbReference type="EC" id="3.5.1.94" evidence="1"/>
<dbReference type="EMBL" id="JAFCXS010000006">
    <property type="protein sequence ID" value="MBM0747763.1"/>
    <property type="molecule type" value="Genomic_DNA"/>
</dbReference>
<dbReference type="PANTHER" id="PTHR43235">
    <property type="entry name" value="GLUTAMINE AMIDOTRANSFERASE PB2B2.05-RELATED"/>
    <property type="match status" value="1"/>
</dbReference>
<dbReference type="RefSeq" id="WP_071668093.1">
    <property type="nucleotide sequence ID" value="NZ_CP189648.1"/>
</dbReference>
<dbReference type="PANTHER" id="PTHR43235:SF1">
    <property type="entry name" value="GLUTAMINE AMIDOTRANSFERASE PB2B2.05-RELATED"/>
    <property type="match status" value="1"/>
</dbReference>
<dbReference type="NCBIfam" id="NF008471">
    <property type="entry name" value="PRK11366.1"/>
    <property type="match status" value="1"/>
</dbReference>